<sequence>MQPYKTILVGLDASQAAQFAFKKAVNFAQAAAGQLVLAHVIEASAQADVPQAVIAQAQLEENHAFQTKLAAYRQQALAAGVEQVKILIMRGTARELLKKQPTDLILIGQTTQTALDRFMLGSFATAVVRDANCDVLVVKNH</sequence>
<dbReference type="SUPFAM" id="SSF52402">
    <property type="entry name" value="Adenine nucleotide alpha hydrolases-like"/>
    <property type="match status" value="1"/>
</dbReference>
<evidence type="ECO:0000259" key="2">
    <source>
        <dbReference type="Pfam" id="PF00582"/>
    </source>
</evidence>
<dbReference type="OrthoDB" id="9794782at2"/>
<dbReference type="CDD" id="cd00293">
    <property type="entry name" value="USP-like"/>
    <property type="match status" value="1"/>
</dbReference>
<dbReference type="PANTHER" id="PTHR46268">
    <property type="entry name" value="STRESS RESPONSE PROTEIN NHAX"/>
    <property type="match status" value="1"/>
</dbReference>
<feature type="domain" description="UspA" evidence="2">
    <location>
        <begin position="4"/>
        <end position="139"/>
    </location>
</feature>
<proteinExistence type="inferred from homology"/>
<dbReference type="AlphaFoldDB" id="A0A0R2CP76"/>
<dbReference type="Gene3D" id="3.40.50.620">
    <property type="entry name" value="HUPs"/>
    <property type="match status" value="1"/>
</dbReference>
<dbReference type="PATRIC" id="fig|1423796.3.peg.712"/>
<reference evidence="3 4" key="1">
    <citation type="journal article" date="2015" name="Genome Announc.">
        <title>Expanding the biotechnology potential of lactobacilli through comparative genomics of 213 strains and associated genera.</title>
        <authorList>
            <person name="Sun Z."/>
            <person name="Harris H.M."/>
            <person name="McCann A."/>
            <person name="Guo C."/>
            <person name="Argimon S."/>
            <person name="Zhang W."/>
            <person name="Yang X."/>
            <person name="Jeffery I.B."/>
            <person name="Cooney J.C."/>
            <person name="Kagawa T.F."/>
            <person name="Liu W."/>
            <person name="Song Y."/>
            <person name="Salvetti E."/>
            <person name="Wrobel A."/>
            <person name="Rasinkangas P."/>
            <person name="Parkhill J."/>
            <person name="Rea M.C."/>
            <person name="O'Sullivan O."/>
            <person name="Ritari J."/>
            <person name="Douillard F.P."/>
            <person name="Paul Ross R."/>
            <person name="Yang R."/>
            <person name="Briner A.E."/>
            <person name="Felis G.E."/>
            <person name="de Vos W.M."/>
            <person name="Barrangou R."/>
            <person name="Klaenhammer T.R."/>
            <person name="Caufield P.W."/>
            <person name="Cui Y."/>
            <person name="Zhang H."/>
            <person name="O'Toole P.W."/>
        </authorList>
    </citation>
    <scope>NUCLEOTIDE SEQUENCE [LARGE SCALE GENOMIC DNA]</scope>
    <source>
        <strain evidence="3 4">DSM 20253</strain>
    </source>
</reference>
<dbReference type="Proteomes" id="UP000051638">
    <property type="component" value="Unassembled WGS sequence"/>
</dbReference>
<evidence type="ECO:0000313" key="4">
    <source>
        <dbReference type="Proteomes" id="UP000051638"/>
    </source>
</evidence>
<organism evidence="3 4">
    <name type="scientific">Loigolactobacillus rennini DSM 20253</name>
    <dbReference type="NCBI Taxonomy" id="1423796"/>
    <lineage>
        <taxon>Bacteria</taxon>
        <taxon>Bacillati</taxon>
        <taxon>Bacillota</taxon>
        <taxon>Bacilli</taxon>
        <taxon>Lactobacillales</taxon>
        <taxon>Lactobacillaceae</taxon>
        <taxon>Loigolactobacillus</taxon>
    </lineage>
</organism>
<dbReference type="STRING" id="1423796.FC24_GL000694"/>
<dbReference type="PANTHER" id="PTHR46268:SF6">
    <property type="entry name" value="UNIVERSAL STRESS PROTEIN UP12"/>
    <property type="match status" value="1"/>
</dbReference>
<comment type="caution">
    <text evidence="3">The sequence shown here is derived from an EMBL/GenBank/DDBJ whole genome shotgun (WGS) entry which is preliminary data.</text>
</comment>
<dbReference type="InterPro" id="IPR006016">
    <property type="entry name" value="UspA"/>
</dbReference>
<evidence type="ECO:0000256" key="1">
    <source>
        <dbReference type="ARBA" id="ARBA00008791"/>
    </source>
</evidence>
<name>A0A0R2CP76_9LACO</name>
<dbReference type="RefSeq" id="WP_057874810.1">
    <property type="nucleotide sequence ID" value="NZ_AYYI01000103.1"/>
</dbReference>
<accession>A0A0R2CP76</accession>
<dbReference type="InterPro" id="IPR006015">
    <property type="entry name" value="Universal_stress_UspA"/>
</dbReference>
<keyword evidence="4" id="KW-1185">Reference proteome</keyword>
<protein>
    <recommendedName>
        <fullName evidence="2">UspA domain-containing protein</fullName>
    </recommendedName>
</protein>
<dbReference type="Pfam" id="PF00582">
    <property type="entry name" value="Usp"/>
    <property type="match status" value="1"/>
</dbReference>
<dbReference type="PRINTS" id="PR01438">
    <property type="entry name" value="UNVRSLSTRESS"/>
</dbReference>
<evidence type="ECO:0000313" key="3">
    <source>
        <dbReference type="EMBL" id="KRM93002.1"/>
    </source>
</evidence>
<dbReference type="InterPro" id="IPR014729">
    <property type="entry name" value="Rossmann-like_a/b/a_fold"/>
</dbReference>
<gene>
    <name evidence="3" type="ORF">FC24_GL000694</name>
</gene>
<comment type="similarity">
    <text evidence="1">Belongs to the universal stress protein A family.</text>
</comment>
<dbReference type="EMBL" id="AYYI01000103">
    <property type="protein sequence ID" value="KRM93002.1"/>
    <property type="molecule type" value="Genomic_DNA"/>
</dbReference>